<dbReference type="PROSITE" id="PS51379">
    <property type="entry name" value="4FE4S_FER_2"/>
    <property type="match status" value="1"/>
</dbReference>
<reference evidence="3" key="2">
    <citation type="submission" date="2018-05" db="EMBL/GenBank/DDBJ databases">
        <title>OmerRS3 (Oryza meridionalis Reference Sequence Version 3).</title>
        <authorList>
            <person name="Zhang J."/>
            <person name="Kudrna D."/>
            <person name="Lee S."/>
            <person name="Talag J."/>
            <person name="Welchert J."/>
            <person name="Wing R.A."/>
        </authorList>
    </citation>
    <scope>NUCLEOTIDE SEQUENCE [LARGE SCALE GENOMIC DNA]</scope>
    <source>
        <strain evidence="3">cv. OR44</strain>
    </source>
</reference>
<evidence type="ECO:0000313" key="4">
    <source>
        <dbReference type="Proteomes" id="UP000008021"/>
    </source>
</evidence>
<dbReference type="AlphaFoldDB" id="A0A0E0DBS4"/>
<feature type="domain" description="4Fe-4S ferredoxin-type" evidence="2">
    <location>
        <begin position="40"/>
        <end position="72"/>
    </location>
</feature>
<dbReference type="Gramene" id="OMERI04G05090.1">
    <property type="protein sequence ID" value="OMERI04G05090.1"/>
    <property type="gene ID" value="OMERI04G05090"/>
</dbReference>
<feature type="compositionally biased region" description="Low complexity" evidence="1">
    <location>
        <begin position="1"/>
        <end position="17"/>
    </location>
</feature>
<keyword evidence="4" id="KW-1185">Reference proteome</keyword>
<dbReference type="Proteomes" id="UP000008021">
    <property type="component" value="Chromosome 4"/>
</dbReference>
<name>A0A0E0DBS4_9ORYZ</name>
<dbReference type="STRING" id="40149.A0A0E0DBS4"/>
<dbReference type="InterPro" id="IPR017896">
    <property type="entry name" value="4Fe4S_Fe-S-bd"/>
</dbReference>
<evidence type="ECO:0000259" key="2">
    <source>
        <dbReference type="PROSITE" id="PS51379"/>
    </source>
</evidence>
<accession>A0A0E0DBS4</accession>
<evidence type="ECO:0000256" key="1">
    <source>
        <dbReference type="SAM" id="MobiDB-lite"/>
    </source>
</evidence>
<feature type="region of interest" description="Disordered" evidence="1">
    <location>
        <begin position="1"/>
        <end position="34"/>
    </location>
</feature>
<protein>
    <recommendedName>
        <fullName evidence="2">4Fe-4S ferredoxin-type domain-containing protein</fullName>
    </recommendedName>
</protein>
<evidence type="ECO:0000313" key="3">
    <source>
        <dbReference type="EnsemblPlants" id="OMERI04G05090.1"/>
    </source>
</evidence>
<dbReference type="HOGENOM" id="CLU_146444_0_0_1"/>
<proteinExistence type="predicted"/>
<sequence>MPSSLASVAASSPLVSPNAKPRVRPKLPPKTKLTTITFSPHHKRDYQVTCTNTGCRPCVVSCPSNCPNMCLVTCAYCLTFCPPRASRPRCLLSAPMPGTPQRRR</sequence>
<organism evidence="3">
    <name type="scientific">Oryza meridionalis</name>
    <dbReference type="NCBI Taxonomy" id="40149"/>
    <lineage>
        <taxon>Eukaryota</taxon>
        <taxon>Viridiplantae</taxon>
        <taxon>Streptophyta</taxon>
        <taxon>Embryophyta</taxon>
        <taxon>Tracheophyta</taxon>
        <taxon>Spermatophyta</taxon>
        <taxon>Magnoliopsida</taxon>
        <taxon>Liliopsida</taxon>
        <taxon>Poales</taxon>
        <taxon>Poaceae</taxon>
        <taxon>BOP clade</taxon>
        <taxon>Oryzoideae</taxon>
        <taxon>Oryzeae</taxon>
        <taxon>Oryzinae</taxon>
        <taxon>Oryza</taxon>
    </lineage>
</organism>
<dbReference type="EnsemblPlants" id="OMERI04G05090.1">
    <property type="protein sequence ID" value="OMERI04G05090.1"/>
    <property type="gene ID" value="OMERI04G05090"/>
</dbReference>
<reference evidence="3" key="1">
    <citation type="submission" date="2015-04" db="UniProtKB">
        <authorList>
            <consortium name="EnsemblPlants"/>
        </authorList>
    </citation>
    <scope>IDENTIFICATION</scope>
</reference>